<dbReference type="Proteomes" id="UP000308886">
    <property type="component" value="Unassembled WGS sequence"/>
</dbReference>
<keyword evidence="2" id="KW-1185">Reference proteome</keyword>
<evidence type="ECO:0000313" key="2">
    <source>
        <dbReference type="Proteomes" id="UP000308886"/>
    </source>
</evidence>
<accession>A0AC61QRH7</accession>
<dbReference type="EMBL" id="SRZC01000007">
    <property type="protein sequence ID" value="TGX82762.1"/>
    <property type="molecule type" value="Genomic_DNA"/>
</dbReference>
<protein>
    <submittedName>
        <fullName evidence="1">Uncharacterized protein</fullName>
    </submittedName>
</protein>
<reference evidence="1" key="1">
    <citation type="submission" date="2019-04" db="EMBL/GenBank/DDBJ databases">
        <title>Microbes associate with the intestines of laboratory mice.</title>
        <authorList>
            <person name="Navarre W."/>
            <person name="Wong E."/>
            <person name="Huang K."/>
            <person name="Tropini C."/>
            <person name="Ng K."/>
            <person name="Yu B."/>
        </authorList>
    </citation>
    <scope>NUCLEOTIDE SEQUENCE</scope>
    <source>
        <strain evidence="1">NM73_A23</strain>
    </source>
</reference>
<sequence>MWHLKSIHAKSLCSFLELDYSPKQGAATLIFGNNLDSDSQNSNGSGKSALIEAIAIGLTGEPLRKVNADEIINDTKDEATIGIVLTNDVLGEQMTVNRRLSRKQPQQIQIIKQSGPYDTDTEEISQATVADYNKYILDQIGLSKDDIFGNFILTARKYKSFLASSDKEKKELINRFSNGVMVDQSIEELHADMEPVEVELKEAEKQVATCTGRVEALGTEIEKAINESAERKATNESRIKNWTDLIAQKRADIRTTNDNISKIDESLGDLDDLDTEMQELEKSDKDVKDSLNIIIERFKANNIALTTDYFREMTVLDTQLATASQNAKELAAKAKELSDTLGQQESQYEDTCAELKTKLDKNSINRAECAGHLDKLGKAVKRLQNKADSLNDDERSKKREAASLENQLAGVIQCPKCKHEFVLNAQLDIEAARKDLKSLQTAIAQIGKDLAENSKEYDKTVANGKNQREIETALENERKRLVQEVENAEKAIKEARQACTRYEGEVEGANAQLSDIQDKISKIRKHIFDEVFEIIDGAYKRRENQIKSLEEDVNTMKGSIASYEEAIEEARTASEEDTLASLKKSQAEYQKSLQKAIEAKNEIEERLNELKAQESYFIEFKTYLANTKINAISQITNEFLETIGSDIRVALSGYTILKSGKVRDKISVSLLRDGVDCGSFEKFSAGERVRVELASILSMNQLTNLNCEDGKGLDLLIADEVLDSADEQGLASVFKALNQTQITSLVVSHGLTNEGYPNKITITKSNGISSIYETTNNDHN</sequence>
<evidence type="ECO:0000313" key="1">
    <source>
        <dbReference type="EMBL" id="TGX82762.1"/>
    </source>
</evidence>
<gene>
    <name evidence="1" type="ORF">E5358_05335</name>
</gene>
<name>A0AC61QRH7_9BACT</name>
<organism evidence="1 2">
    <name type="scientific">Palleniella muris</name>
    <dbReference type="NCBI Taxonomy" id="3038145"/>
    <lineage>
        <taxon>Bacteria</taxon>
        <taxon>Pseudomonadati</taxon>
        <taxon>Bacteroidota</taxon>
        <taxon>Bacteroidia</taxon>
        <taxon>Bacteroidales</taxon>
        <taxon>Prevotellaceae</taxon>
        <taxon>Palleniella</taxon>
    </lineage>
</organism>
<proteinExistence type="predicted"/>
<comment type="caution">
    <text evidence="1">The sequence shown here is derived from an EMBL/GenBank/DDBJ whole genome shotgun (WGS) entry which is preliminary data.</text>
</comment>